<dbReference type="OrthoDB" id="8578642at2"/>
<dbReference type="Proteomes" id="UP000430634">
    <property type="component" value="Unassembled WGS sequence"/>
</dbReference>
<proteinExistence type="predicted"/>
<accession>A0A6I3SYQ9</accession>
<protein>
    <submittedName>
        <fullName evidence="2">DUF342 domain-containing protein</fullName>
    </submittedName>
</protein>
<dbReference type="AlphaFoldDB" id="A0A6I3SYQ9"/>
<dbReference type="InterPro" id="IPR046866">
    <property type="entry name" value="FapA_N"/>
</dbReference>
<gene>
    <name evidence="2" type="ORF">GM672_15995</name>
</gene>
<dbReference type="PANTHER" id="PTHR38032">
    <property type="entry name" value="POLYMERASE-RELATED"/>
    <property type="match status" value="1"/>
</dbReference>
<feature type="domain" description="Flagellar Assembly Protein A N-terminal region" evidence="1">
    <location>
        <begin position="128"/>
        <end position="280"/>
    </location>
</feature>
<dbReference type="PANTHER" id="PTHR38032:SF1">
    <property type="entry name" value="RNA-BINDING PROTEIN KHPB N-TERMINAL DOMAIN-CONTAINING PROTEIN"/>
    <property type="match status" value="1"/>
</dbReference>
<organism evidence="2 3">
    <name type="scientific">Pseudoduganella buxea</name>
    <dbReference type="NCBI Taxonomy" id="1949069"/>
    <lineage>
        <taxon>Bacteria</taxon>
        <taxon>Pseudomonadati</taxon>
        <taxon>Pseudomonadota</taxon>
        <taxon>Betaproteobacteria</taxon>
        <taxon>Burkholderiales</taxon>
        <taxon>Oxalobacteraceae</taxon>
        <taxon>Telluria group</taxon>
        <taxon>Pseudoduganella</taxon>
    </lineage>
</organism>
<comment type="caution">
    <text evidence="2">The sequence shown here is derived from an EMBL/GenBank/DDBJ whole genome shotgun (WGS) entry which is preliminary data.</text>
</comment>
<dbReference type="InterPro" id="IPR005646">
    <property type="entry name" value="FapA"/>
</dbReference>
<evidence type="ECO:0000313" key="3">
    <source>
        <dbReference type="Proteomes" id="UP000430634"/>
    </source>
</evidence>
<evidence type="ECO:0000313" key="2">
    <source>
        <dbReference type="EMBL" id="MTV54234.1"/>
    </source>
</evidence>
<name>A0A6I3SYQ9_9BURK</name>
<dbReference type="EMBL" id="WNKZ01000046">
    <property type="protein sequence ID" value="MTV54234.1"/>
    <property type="molecule type" value="Genomic_DNA"/>
</dbReference>
<dbReference type="Pfam" id="PF20250">
    <property type="entry name" value="FapA_N"/>
    <property type="match status" value="1"/>
</dbReference>
<sequence length="625" mass="66248">MDELSDKVLATAGDQGAASTPPGPVLVQCDDGVFFGAGSTAQTCQDAVARIFASGGHFTGLDYDVFLRHVFGPLPVPIEGPVRLAAGIEPFIPARRALYKSVRIVQGEAHYCFEPVFLDAGAGRPPAVRLSFDEFVADMWAKGIRFGIDADAVRAAIAGGRTLRCVVARRRDPVPGQDARVAEVADTLHRSNAPRELPGGRLDLHSFQNRFPQVAARQRLLRKVPRTAGTTGFELSGIAIAAPAGRDVELVTVAGPGTVIEHADGTDYLVAAVQGFVSVDHRSARVSIGAKIVNRDGVSTRTTGNLQLQGDYEEFGEVQEKRIVEGAGITIHGDVFGRIVSRGGTITLRRNLMGGAAVNADGDIRVGGVAANAVLRTRAGEVHVLRAQNCVIAGTTVHIRHAVNCEIVADTVVIGCATGCAIAARHIAIDIAGPRKQNEMNLFALVPDTARHDAEVADFAARAAAYGRLTQRHTEAIGELRARQDVRGYLALAQRVRQGEVHLTPPQLALFRKMAAKAAPVLQEVGKLTLAARQARSQQVAMGEQALAARRRRDALAGDVRCQVGQLAGETQLRILAVDPYAAPAWHMTSQEVRARLRGAAQQHAPVAGGSAGALAWQPPSGLTP</sequence>
<reference evidence="2 3" key="1">
    <citation type="submission" date="2019-11" db="EMBL/GenBank/DDBJ databases">
        <title>Type strains purchased from KCTC, JCM and DSMZ.</title>
        <authorList>
            <person name="Lu H."/>
        </authorList>
    </citation>
    <scope>NUCLEOTIDE SEQUENCE [LARGE SCALE GENOMIC DNA]</scope>
    <source>
        <strain evidence="2 3">KCTC 52429</strain>
    </source>
</reference>
<evidence type="ECO:0000259" key="1">
    <source>
        <dbReference type="Pfam" id="PF20250"/>
    </source>
</evidence>